<protein>
    <submittedName>
        <fullName evidence="1">Uncharacterized protein</fullName>
    </submittedName>
</protein>
<evidence type="ECO:0000313" key="1">
    <source>
        <dbReference type="EMBL" id="KAJ8473640.1"/>
    </source>
</evidence>
<dbReference type="EMBL" id="JAPEVG010000214">
    <property type="protein sequence ID" value="KAJ8473640.1"/>
    <property type="molecule type" value="Genomic_DNA"/>
</dbReference>
<comment type="caution">
    <text evidence="1">The sequence shown here is derived from an EMBL/GenBank/DDBJ whole genome shotgun (WGS) entry which is preliminary data.</text>
</comment>
<dbReference type="AlphaFoldDB" id="A0AAD7XBF3"/>
<reference evidence="1" key="1">
    <citation type="submission" date="2022-11" db="EMBL/GenBank/DDBJ databases">
        <title>Genome Sequence of Cubamyces cubensis.</title>
        <authorList>
            <person name="Buettner E."/>
        </authorList>
    </citation>
    <scope>NUCLEOTIDE SEQUENCE</scope>
    <source>
        <strain evidence="1">MPL-01</strain>
    </source>
</reference>
<organism evidence="1 2">
    <name type="scientific">Trametes cubensis</name>
    <dbReference type="NCBI Taxonomy" id="1111947"/>
    <lineage>
        <taxon>Eukaryota</taxon>
        <taxon>Fungi</taxon>
        <taxon>Dikarya</taxon>
        <taxon>Basidiomycota</taxon>
        <taxon>Agaricomycotina</taxon>
        <taxon>Agaricomycetes</taxon>
        <taxon>Polyporales</taxon>
        <taxon>Polyporaceae</taxon>
        <taxon>Trametes</taxon>
    </lineage>
</organism>
<name>A0AAD7XBF3_9APHY</name>
<gene>
    <name evidence="1" type="ORF">ONZ51_g7735</name>
</gene>
<evidence type="ECO:0000313" key="2">
    <source>
        <dbReference type="Proteomes" id="UP001215151"/>
    </source>
</evidence>
<keyword evidence="2" id="KW-1185">Reference proteome</keyword>
<dbReference type="Proteomes" id="UP001215151">
    <property type="component" value="Unassembled WGS sequence"/>
</dbReference>
<sequence>MGKEDEDDDPGGDGDGQYHYPTIWMFAVNRMACATRARYYNDIAAQLAKAIHPRFAPMVYSEGNIHAIDGCVVFSLLQKSNGREKDDVLEQEIGEYNVQTRPRDKVAAARSRRPARFGNGVMILIAHRVRREGAAGERALQARGDVSPFNDARARAQMHSPGAIYEEEKYFVSTHPRGTDSPFESLVCALAFGA</sequence>
<accession>A0AAD7XBF3</accession>
<proteinExistence type="predicted"/>